<dbReference type="GO" id="GO:0046475">
    <property type="term" value="P:glycerophospholipid catabolic process"/>
    <property type="evidence" value="ECO:0007669"/>
    <property type="project" value="TreeGrafter"/>
</dbReference>
<comment type="caution">
    <text evidence="12">The sequence shown here is derived from an EMBL/GenBank/DDBJ whole genome shotgun (WGS) entry which is preliminary data.</text>
</comment>
<dbReference type="GO" id="GO:0004623">
    <property type="term" value="F:phospholipase A2 activity"/>
    <property type="evidence" value="ECO:0007669"/>
    <property type="project" value="TreeGrafter"/>
</dbReference>
<dbReference type="PANTHER" id="PTHR10728:SF33">
    <property type="entry name" value="LYSOPHOSPHOLIPASE 1-RELATED"/>
    <property type="match status" value="1"/>
</dbReference>
<keyword evidence="6 9" id="KW-0443">Lipid metabolism</keyword>
<name>A0A2K0UEJ8_TRIHA</name>
<sequence length="687" mass="73838">MGSSKGLSPSLIPSSGVALFSAFISLDDLWLSKTPLSTLTMSRLAVLLAAAAVLAPAGASAVPPHDILHRDLQEVPRSLEGRATDQSPKGYAPSAVDCPSTRPQIRIGSELSPQEREWLPRRRNATIAPIRDFLKRVAIPGFNSDRYLSNVERDSTALPNIGLAVSGGGYRAMLNGAGAIAAWDSRSPGSNATGALGGLLQSATYLSGLSGGGWLVGSIYTNNFTTIQDALNSDTIWQTQNSILKGPEQYSLVGYYSEIFDDVDAKDDAGYDRSITDYWGRMLSYQLVGAPNGGPGFTFSSIADDPDFKNAQTPLPFLVADGRAPGQIIISNNSTVFDINPWEMGSSDPTLNGYVPLKYAGSKFANGSLPRNESCMVGFDNVGYIMGTSSTLFNQIILYLQDGNSTLVPKGIPDFVIKIVSGILTTLGNDNNDIADWTPNPFKGWNPERNPGAGSNRLTLVDGGEDLQNIPYHPHLLQERKVDVVFSVDSSADTDNAWPDGASPIATYERAIDKISNGTGFPYVPGKNTFLNLGLNTKPVFFGCNSTNVTSESPLIVYLPNFPYQFQSNVSTFTMSYELDERNAIVTNGWDVVTQGNSTRDSNWPVCVGCAMLSRSFERTRTPVPDACNKCFQQYCWNGTLAEQEPAAYNPDFVGTPIKIESMGARSAGSATMMTALAAVVCAVLLM</sequence>
<evidence type="ECO:0000256" key="1">
    <source>
        <dbReference type="ARBA" id="ARBA00008780"/>
    </source>
</evidence>
<feature type="domain" description="PLA2c" evidence="11">
    <location>
        <begin position="97"/>
        <end position="642"/>
    </location>
</feature>
<proteinExistence type="inferred from homology"/>
<comment type="catalytic activity">
    <reaction evidence="8 10">
        <text>a 1-acyl-sn-glycero-3-phosphocholine + H2O = sn-glycerol 3-phosphocholine + a fatty acid + H(+)</text>
        <dbReference type="Rhea" id="RHEA:15177"/>
        <dbReference type="ChEBI" id="CHEBI:15377"/>
        <dbReference type="ChEBI" id="CHEBI:15378"/>
        <dbReference type="ChEBI" id="CHEBI:16870"/>
        <dbReference type="ChEBI" id="CHEBI:28868"/>
        <dbReference type="ChEBI" id="CHEBI:58168"/>
        <dbReference type="EC" id="3.1.1.5"/>
    </reaction>
</comment>
<dbReference type="EMBL" id="MTYI01000048">
    <property type="protein sequence ID" value="PNP56214.1"/>
    <property type="molecule type" value="Genomic_DNA"/>
</dbReference>
<gene>
    <name evidence="12" type="ORF">THARTR1_03739</name>
</gene>
<comment type="similarity">
    <text evidence="1 10">Belongs to the lysophospholipase family.</text>
</comment>
<dbReference type="EC" id="3.1.1.5" evidence="2 10"/>
<evidence type="ECO:0000313" key="13">
    <source>
        <dbReference type="Proteomes" id="UP000236290"/>
    </source>
</evidence>
<evidence type="ECO:0000256" key="9">
    <source>
        <dbReference type="PROSITE-ProRule" id="PRU00555"/>
    </source>
</evidence>
<reference evidence="12 13" key="1">
    <citation type="submission" date="2017-02" db="EMBL/GenBank/DDBJ databases">
        <title>Genomes of Trichoderma spp. with biocontrol activity.</title>
        <authorList>
            <person name="Gardiner D."/>
            <person name="Kazan K."/>
            <person name="Vos C."/>
            <person name="Harvey P."/>
        </authorList>
    </citation>
    <scope>NUCLEOTIDE SEQUENCE [LARGE SCALE GENOMIC DNA]</scope>
    <source>
        <strain evidence="12 13">Tr1</strain>
    </source>
</reference>
<protein>
    <recommendedName>
        <fullName evidence="2 10">Lysophospholipase</fullName>
        <ecNumber evidence="2 10">3.1.1.5</ecNumber>
    </recommendedName>
</protein>
<evidence type="ECO:0000256" key="10">
    <source>
        <dbReference type="RuleBase" id="RU362103"/>
    </source>
</evidence>
<keyword evidence="7" id="KW-0325">Glycoprotein</keyword>
<keyword evidence="3" id="KW-0732">Signal</keyword>
<dbReference type="OrthoDB" id="4084751at2759"/>
<dbReference type="GO" id="GO:0004622">
    <property type="term" value="F:phosphatidylcholine lysophospholipase activity"/>
    <property type="evidence" value="ECO:0007669"/>
    <property type="project" value="UniProtKB-EC"/>
</dbReference>
<dbReference type="GO" id="GO:0005783">
    <property type="term" value="C:endoplasmic reticulum"/>
    <property type="evidence" value="ECO:0007669"/>
    <property type="project" value="TreeGrafter"/>
</dbReference>
<dbReference type="InterPro" id="IPR016035">
    <property type="entry name" value="Acyl_Trfase/lysoPLipase"/>
</dbReference>
<dbReference type="PROSITE" id="PS51210">
    <property type="entry name" value="PLA2C"/>
    <property type="match status" value="1"/>
</dbReference>
<organism evidence="12 13">
    <name type="scientific">Trichoderma harzianum</name>
    <name type="common">Hypocrea lixii</name>
    <dbReference type="NCBI Taxonomy" id="5544"/>
    <lineage>
        <taxon>Eukaryota</taxon>
        <taxon>Fungi</taxon>
        <taxon>Dikarya</taxon>
        <taxon>Ascomycota</taxon>
        <taxon>Pezizomycotina</taxon>
        <taxon>Sordariomycetes</taxon>
        <taxon>Hypocreomycetidae</taxon>
        <taxon>Hypocreales</taxon>
        <taxon>Hypocreaceae</taxon>
        <taxon>Trichoderma</taxon>
    </lineage>
</organism>
<evidence type="ECO:0000256" key="5">
    <source>
        <dbReference type="ARBA" id="ARBA00022963"/>
    </source>
</evidence>
<evidence type="ECO:0000256" key="8">
    <source>
        <dbReference type="ARBA" id="ARBA00049531"/>
    </source>
</evidence>
<evidence type="ECO:0000259" key="11">
    <source>
        <dbReference type="PROSITE" id="PS51210"/>
    </source>
</evidence>
<accession>A0A2K0UEJ8</accession>
<dbReference type="Gene3D" id="3.40.1090.10">
    <property type="entry name" value="Cytosolic phospholipase A2 catalytic domain"/>
    <property type="match status" value="1"/>
</dbReference>
<dbReference type="GO" id="GO:0005829">
    <property type="term" value="C:cytosol"/>
    <property type="evidence" value="ECO:0007669"/>
    <property type="project" value="TreeGrafter"/>
</dbReference>
<dbReference type="AlphaFoldDB" id="A0A2K0UEJ8"/>
<evidence type="ECO:0000256" key="2">
    <source>
        <dbReference type="ARBA" id="ARBA00013274"/>
    </source>
</evidence>
<keyword evidence="5 9" id="KW-0442">Lipid degradation</keyword>
<keyword evidence="4 9" id="KW-0378">Hydrolase</keyword>
<evidence type="ECO:0000313" key="12">
    <source>
        <dbReference type="EMBL" id="PNP56214.1"/>
    </source>
</evidence>
<dbReference type="PANTHER" id="PTHR10728">
    <property type="entry name" value="CYTOSOLIC PHOSPHOLIPASE A2"/>
    <property type="match status" value="1"/>
</dbReference>
<evidence type="ECO:0000256" key="7">
    <source>
        <dbReference type="ARBA" id="ARBA00023180"/>
    </source>
</evidence>
<dbReference type="SMART" id="SM00022">
    <property type="entry name" value="PLAc"/>
    <property type="match status" value="1"/>
</dbReference>
<dbReference type="SUPFAM" id="SSF52151">
    <property type="entry name" value="FabD/lysophospholipase-like"/>
    <property type="match status" value="1"/>
</dbReference>
<dbReference type="Pfam" id="PF01735">
    <property type="entry name" value="PLA2_B"/>
    <property type="match status" value="1"/>
</dbReference>
<evidence type="ECO:0000256" key="3">
    <source>
        <dbReference type="ARBA" id="ARBA00022729"/>
    </source>
</evidence>
<evidence type="ECO:0000256" key="4">
    <source>
        <dbReference type="ARBA" id="ARBA00022801"/>
    </source>
</evidence>
<dbReference type="Proteomes" id="UP000236290">
    <property type="component" value="Unassembled WGS sequence"/>
</dbReference>
<dbReference type="InterPro" id="IPR002642">
    <property type="entry name" value="LysoPLipase_cat_dom"/>
</dbReference>
<dbReference type="FunFam" id="3.40.1090.10:FF:000010">
    <property type="entry name" value="Lysophospholipase"/>
    <property type="match status" value="1"/>
</dbReference>
<evidence type="ECO:0000256" key="6">
    <source>
        <dbReference type="ARBA" id="ARBA00023098"/>
    </source>
</evidence>